<keyword evidence="3" id="KW-1185">Reference proteome</keyword>
<reference evidence="1 3" key="1">
    <citation type="journal article" date="2014" name="Genome Announc.">
        <title>Complete Genome Sequence of a Virulent Strain, Streptococcus iniae ISET0901, Isolated from Diseased Tilapia.</title>
        <authorList>
            <person name="Pridgeon J.W."/>
            <person name="Zhang D."/>
            <person name="Zhang L."/>
        </authorList>
    </citation>
    <scope>NUCLEOTIDE SEQUENCE [LARGE SCALE GENOMIC DNA]</scope>
    <source>
        <strain evidence="1 3">ISET0901</strain>
    </source>
</reference>
<dbReference type="OrthoDB" id="2236678at2"/>
<proteinExistence type="predicted"/>
<dbReference type="EMBL" id="QLQD01000075">
    <property type="protein sequence ID" value="RLU55290.1"/>
    <property type="molecule type" value="Genomic_DNA"/>
</dbReference>
<name>A0A3L8GDR5_STRIN</name>
<dbReference type="STRING" id="1346.BMF34_08765"/>
<evidence type="ECO:0000313" key="3">
    <source>
        <dbReference type="Proteomes" id="UP000025245"/>
    </source>
</evidence>
<dbReference type="Proteomes" id="UP000269148">
    <property type="component" value="Unassembled WGS sequence"/>
</dbReference>
<protein>
    <submittedName>
        <fullName evidence="2">Uncharacterized protein</fullName>
    </submittedName>
</protein>
<reference evidence="2 4" key="2">
    <citation type="submission" date="2018-06" db="EMBL/GenBank/DDBJ databases">
        <title>Mutators as drivers of adaptation in pathogenic bacteria and a risk factor for host jumps and vaccine escape.</title>
        <authorList>
            <person name="Barnes A.C."/>
            <person name="Silayeva O."/>
        </authorList>
    </citation>
    <scope>NUCLEOTIDE SEQUENCE [LARGE SCALE GENOMIC DNA]</scope>
    <source>
        <strain evidence="2 4">QMA0445</strain>
    </source>
</reference>
<dbReference type="KEGG" id="siq:DQ08_08770"/>
<dbReference type="RefSeq" id="WP_017794709.1">
    <property type="nucleotide sequence ID" value="NZ_CP017952.1"/>
</dbReference>
<sequence length="90" mass="9791">MTKGLKLPLIEMLKAQERAAIKAIVTTALTNINNKGDSLRGTLEADEQDLKSYTSTYNKNITDGLEGQTAQAASDFLSQLPKPELENPVN</sequence>
<dbReference type="Proteomes" id="UP000025245">
    <property type="component" value="Chromosome"/>
</dbReference>
<dbReference type="EMBL" id="CP007586">
    <property type="protein sequence ID" value="AHY16529.1"/>
    <property type="molecule type" value="Genomic_DNA"/>
</dbReference>
<accession>A0A3L8GDR5</accession>
<gene>
    <name evidence="2" type="ORF">DIY07_08870</name>
    <name evidence="1" type="ORF">DQ08_08770</name>
</gene>
<dbReference type="KEGG" id="sio:DW64_08755"/>
<evidence type="ECO:0000313" key="2">
    <source>
        <dbReference type="EMBL" id="RLU55290.1"/>
    </source>
</evidence>
<organism evidence="2 4">
    <name type="scientific">Streptococcus iniae</name>
    <name type="common">Streptococcus shiloi</name>
    <dbReference type="NCBI Taxonomy" id="1346"/>
    <lineage>
        <taxon>Bacteria</taxon>
        <taxon>Bacillati</taxon>
        <taxon>Bacillota</taxon>
        <taxon>Bacilli</taxon>
        <taxon>Lactobacillales</taxon>
        <taxon>Streptococcaceae</taxon>
        <taxon>Streptococcus</taxon>
    </lineage>
</organism>
<dbReference type="AlphaFoldDB" id="A0A3L8GDR5"/>
<evidence type="ECO:0000313" key="1">
    <source>
        <dbReference type="EMBL" id="AHY16529.1"/>
    </source>
</evidence>
<evidence type="ECO:0000313" key="4">
    <source>
        <dbReference type="Proteomes" id="UP000269148"/>
    </source>
</evidence>